<dbReference type="InterPro" id="IPR000847">
    <property type="entry name" value="LysR_HTH_N"/>
</dbReference>
<comment type="similarity">
    <text evidence="1">Belongs to the LysR transcriptional regulatory family.</text>
</comment>
<dbReference type="Gene3D" id="3.40.190.10">
    <property type="entry name" value="Periplasmic binding protein-like II"/>
    <property type="match status" value="2"/>
</dbReference>
<dbReference type="PANTHER" id="PTHR30346:SF0">
    <property type="entry name" value="HCA OPERON TRANSCRIPTIONAL ACTIVATOR HCAR"/>
    <property type="match status" value="1"/>
</dbReference>
<dbReference type="InterPro" id="IPR036390">
    <property type="entry name" value="WH_DNA-bd_sf"/>
</dbReference>
<reference evidence="7 8" key="1">
    <citation type="submission" date="2022-06" db="EMBL/GenBank/DDBJ databases">
        <title>Sequencing the genomes of 1000 actinobacteria strains.</title>
        <authorList>
            <person name="Klenk H.-P."/>
        </authorList>
    </citation>
    <scope>NUCLEOTIDE SEQUENCE [LARGE SCALE GENOMIC DNA]</scope>
    <source>
        <strain evidence="7 8">DSM 44170</strain>
    </source>
</reference>
<dbReference type="GO" id="GO:0003677">
    <property type="term" value="F:DNA binding"/>
    <property type="evidence" value="ECO:0007669"/>
    <property type="project" value="UniProtKB-KW"/>
</dbReference>
<dbReference type="CDD" id="cd05466">
    <property type="entry name" value="PBP2_LTTR_substrate"/>
    <property type="match status" value="1"/>
</dbReference>
<evidence type="ECO:0000256" key="2">
    <source>
        <dbReference type="ARBA" id="ARBA00023015"/>
    </source>
</evidence>
<dbReference type="InterPro" id="IPR005119">
    <property type="entry name" value="LysR_subst-bd"/>
</dbReference>
<keyword evidence="4" id="KW-0804">Transcription</keyword>
<organism evidence="7 8">
    <name type="scientific">Nonomuraea roseoviolacea subsp. carminata</name>
    <dbReference type="NCBI Taxonomy" id="160689"/>
    <lineage>
        <taxon>Bacteria</taxon>
        <taxon>Bacillati</taxon>
        <taxon>Actinomycetota</taxon>
        <taxon>Actinomycetes</taxon>
        <taxon>Streptosporangiales</taxon>
        <taxon>Streptosporangiaceae</taxon>
        <taxon>Nonomuraea</taxon>
    </lineage>
</organism>
<accession>A0ABT1KCJ8</accession>
<dbReference type="PANTHER" id="PTHR30346">
    <property type="entry name" value="TRANSCRIPTIONAL DUAL REGULATOR HCAR-RELATED"/>
    <property type="match status" value="1"/>
</dbReference>
<gene>
    <name evidence="7" type="ORF">HD595_007856</name>
</gene>
<dbReference type="RefSeq" id="WP_253778316.1">
    <property type="nucleotide sequence ID" value="NZ_BAAAVE010000047.1"/>
</dbReference>
<dbReference type="Proteomes" id="UP001320766">
    <property type="component" value="Unassembled WGS sequence"/>
</dbReference>
<dbReference type="InterPro" id="IPR036388">
    <property type="entry name" value="WH-like_DNA-bd_sf"/>
</dbReference>
<evidence type="ECO:0000256" key="4">
    <source>
        <dbReference type="ARBA" id="ARBA00023163"/>
    </source>
</evidence>
<dbReference type="SUPFAM" id="SSF53850">
    <property type="entry name" value="Periplasmic binding protein-like II"/>
    <property type="match status" value="1"/>
</dbReference>
<name>A0ABT1KCJ8_9ACTN</name>
<feature type="region of interest" description="Disordered" evidence="5">
    <location>
        <begin position="299"/>
        <end position="319"/>
    </location>
</feature>
<keyword evidence="2" id="KW-0805">Transcription regulation</keyword>
<dbReference type="PROSITE" id="PS50931">
    <property type="entry name" value="HTH_LYSR"/>
    <property type="match status" value="1"/>
</dbReference>
<comment type="caution">
    <text evidence="7">The sequence shown here is derived from an EMBL/GenBank/DDBJ whole genome shotgun (WGS) entry which is preliminary data.</text>
</comment>
<proteinExistence type="inferred from homology"/>
<evidence type="ECO:0000313" key="8">
    <source>
        <dbReference type="Proteomes" id="UP001320766"/>
    </source>
</evidence>
<evidence type="ECO:0000313" key="7">
    <source>
        <dbReference type="EMBL" id="MCP2351734.1"/>
    </source>
</evidence>
<dbReference type="PRINTS" id="PR00039">
    <property type="entry name" value="HTHLYSR"/>
</dbReference>
<feature type="domain" description="HTH lysR-type" evidence="6">
    <location>
        <begin position="1"/>
        <end position="58"/>
    </location>
</feature>
<evidence type="ECO:0000259" key="6">
    <source>
        <dbReference type="PROSITE" id="PS50931"/>
    </source>
</evidence>
<evidence type="ECO:0000256" key="1">
    <source>
        <dbReference type="ARBA" id="ARBA00009437"/>
    </source>
</evidence>
<keyword evidence="3 7" id="KW-0238">DNA-binding</keyword>
<protein>
    <submittedName>
        <fullName evidence="7">DNA-binding transcriptional LysR family regulator</fullName>
    </submittedName>
</protein>
<dbReference type="Gene3D" id="1.10.10.10">
    <property type="entry name" value="Winged helix-like DNA-binding domain superfamily/Winged helix DNA-binding domain"/>
    <property type="match status" value="1"/>
</dbReference>
<evidence type="ECO:0000256" key="5">
    <source>
        <dbReference type="SAM" id="MobiDB-lite"/>
    </source>
</evidence>
<evidence type="ECO:0000256" key="3">
    <source>
        <dbReference type="ARBA" id="ARBA00023125"/>
    </source>
</evidence>
<sequence length="319" mass="33454">MTFTQLRILQAVARTGNMTRAAEELATTQSAVSHALRALERELGVALLVRGNHGVSLTAAGRAVCRRATLILTQVEALEQEVAAARKHERGSLRVGVIPSANVRLLPPILRRFEDAHPQVRLTVMEGSDDEVLEWLETGAADIATVSAGVAGAQATTAALPAGLMARPLATDRMLAVLSSGHDLGVHDSIPVIELSRQPFIMSTGGCEPLITALARAAGVSLKCHYRVRDTNSILAMVAEGLGVSIVPELSLPAHRPGVHAIPLDPAAERTILLALPANPLPTATAFAELAITLTPQPARAEGMGPGREFAGPVQDSVV</sequence>
<keyword evidence="8" id="KW-1185">Reference proteome</keyword>
<dbReference type="Pfam" id="PF00126">
    <property type="entry name" value="HTH_1"/>
    <property type="match status" value="1"/>
</dbReference>
<dbReference type="SUPFAM" id="SSF46785">
    <property type="entry name" value="Winged helix' DNA-binding domain"/>
    <property type="match status" value="1"/>
</dbReference>
<dbReference type="EMBL" id="JAMZEC010000001">
    <property type="protein sequence ID" value="MCP2351734.1"/>
    <property type="molecule type" value="Genomic_DNA"/>
</dbReference>
<dbReference type="Pfam" id="PF03466">
    <property type="entry name" value="LysR_substrate"/>
    <property type="match status" value="1"/>
</dbReference>